<dbReference type="Proteomes" id="UP000575985">
    <property type="component" value="Unassembled WGS sequence"/>
</dbReference>
<feature type="signal peptide" evidence="2">
    <location>
        <begin position="1"/>
        <end position="31"/>
    </location>
</feature>
<comment type="caution">
    <text evidence="4">The sequence shown here is derived from an EMBL/GenBank/DDBJ whole genome shotgun (WGS) entry which is preliminary data.</text>
</comment>
<dbReference type="Gene3D" id="1.20.1260.10">
    <property type="match status" value="1"/>
</dbReference>
<protein>
    <submittedName>
        <fullName evidence="4">Uncharacterized protein (DUF305 family)</fullName>
    </submittedName>
</protein>
<feature type="region of interest" description="Disordered" evidence="1">
    <location>
        <begin position="196"/>
        <end position="242"/>
    </location>
</feature>
<keyword evidence="2" id="KW-0732">Signal</keyword>
<reference evidence="4 5" key="1">
    <citation type="submission" date="2020-07" db="EMBL/GenBank/DDBJ databases">
        <title>Sequencing the genomes of 1000 actinobacteria strains.</title>
        <authorList>
            <person name="Klenk H.-P."/>
        </authorList>
    </citation>
    <scope>NUCLEOTIDE SEQUENCE [LARGE SCALE GENOMIC DNA]</scope>
    <source>
        <strain evidence="4 5">DSM 45927</strain>
    </source>
</reference>
<dbReference type="EMBL" id="JACCFO010000001">
    <property type="protein sequence ID" value="NYI99163.1"/>
    <property type="molecule type" value="Genomic_DNA"/>
</dbReference>
<dbReference type="InterPro" id="IPR012347">
    <property type="entry name" value="Ferritin-like"/>
</dbReference>
<dbReference type="Pfam" id="PF03713">
    <property type="entry name" value="DUF305"/>
    <property type="match status" value="1"/>
</dbReference>
<dbReference type="AlphaFoldDB" id="A0A853BVQ0"/>
<accession>A0A853BVQ0</accession>
<evidence type="ECO:0000256" key="1">
    <source>
        <dbReference type="SAM" id="MobiDB-lite"/>
    </source>
</evidence>
<evidence type="ECO:0000313" key="4">
    <source>
        <dbReference type="EMBL" id="NYI99163.1"/>
    </source>
</evidence>
<dbReference type="PANTHER" id="PTHR36933">
    <property type="entry name" value="SLL0788 PROTEIN"/>
    <property type="match status" value="1"/>
</dbReference>
<dbReference type="PANTHER" id="PTHR36933:SF1">
    <property type="entry name" value="SLL0788 PROTEIN"/>
    <property type="match status" value="1"/>
</dbReference>
<evidence type="ECO:0000259" key="3">
    <source>
        <dbReference type="Pfam" id="PF03713"/>
    </source>
</evidence>
<feature type="compositionally biased region" description="Acidic residues" evidence="1">
    <location>
        <begin position="220"/>
        <end position="233"/>
    </location>
</feature>
<evidence type="ECO:0000313" key="5">
    <source>
        <dbReference type="Proteomes" id="UP000575985"/>
    </source>
</evidence>
<keyword evidence="5" id="KW-1185">Reference proteome</keyword>
<dbReference type="InterPro" id="IPR005183">
    <property type="entry name" value="DUF305_CopM-like"/>
</dbReference>
<name>A0A853BVQ0_9ACTN</name>
<dbReference type="RefSeq" id="WP_179770190.1">
    <property type="nucleotide sequence ID" value="NZ_JACCFO010000001.1"/>
</dbReference>
<evidence type="ECO:0000256" key="2">
    <source>
        <dbReference type="SAM" id="SignalP"/>
    </source>
</evidence>
<organism evidence="4 5">
    <name type="scientific">Streptomonospora nanhaiensis</name>
    <dbReference type="NCBI Taxonomy" id="1323731"/>
    <lineage>
        <taxon>Bacteria</taxon>
        <taxon>Bacillati</taxon>
        <taxon>Actinomycetota</taxon>
        <taxon>Actinomycetes</taxon>
        <taxon>Streptosporangiales</taxon>
        <taxon>Nocardiopsidaceae</taxon>
        <taxon>Streptomonospora</taxon>
    </lineage>
</organism>
<feature type="chain" id="PRO_5038679005" evidence="2">
    <location>
        <begin position="32"/>
        <end position="242"/>
    </location>
</feature>
<sequence length="242" mass="25118">MTEHTGHTEHTLKRVLPLLAAAVAAALTATACGGTEPSAEAAPESSAEAAEFNDSDVMFAQMMIPHHEQAVEMAHLAEDRAGAEVRDLAAGIEAAQGPEIEQLTAMLESWGEEPLPEAEARDHGMAGMLTDDRLAELERAEGGEFDTLFLEMMIAHHEGAVQMAAEEIENGVNPEAVELAESVVEAQEAEIEQMNGMLGGAGSDSDADAGSAPEASTGPDETEGDEAGGDGEGEAAHDHSGH</sequence>
<gene>
    <name evidence="4" type="ORF">HNR12_005440</name>
</gene>
<proteinExistence type="predicted"/>
<feature type="domain" description="DUF305" evidence="3">
    <location>
        <begin position="56"/>
        <end position="198"/>
    </location>
</feature>